<dbReference type="Gene3D" id="3.40.50.300">
    <property type="entry name" value="P-loop containing nucleotide triphosphate hydrolases"/>
    <property type="match status" value="1"/>
</dbReference>
<protein>
    <recommendedName>
        <fullName evidence="1">Protein CR006 P-loop domain-containing protein</fullName>
    </recommendedName>
</protein>
<evidence type="ECO:0000313" key="2">
    <source>
        <dbReference type="EMBL" id="QEM33153.1"/>
    </source>
</evidence>
<proteinExistence type="predicted"/>
<dbReference type="CDD" id="cd00267">
    <property type="entry name" value="ABC_ATPase"/>
    <property type="match status" value="1"/>
</dbReference>
<gene>
    <name evidence="2" type="ORF">FHI56_09775</name>
</gene>
<dbReference type="InterPro" id="IPR027417">
    <property type="entry name" value="P-loop_NTPase"/>
</dbReference>
<dbReference type="RefSeq" id="WP_149561452.1">
    <property type="nucleotide sequence ID" value="NZ_CP040804.1"/>
</dbReference>
<name>A0AB37CPZ5_STRSL</name>
<dbReference type="Proteomes" id="UP000322622">
    <property type="component" value="Chromosome"/>
</dbReference>
<reference evidence="2 3" key="1">
    <citation type="submission" date="2019-06" db="EMBL/GenBank/DDBJ databases">
        <title>Complete genome sequence of Streptococcus salivarius LAB813.</title>
        <authorList>
            <person name="Levesque C.M."/>
            <person name="Gong S.-G."/>
            <person name="Dufour D."/>
            <person name="Barbour A."/>
        </authorList>
    </citation>
    <scope>NUCLEOTIDE SEQUENCE [LARGE SCALE GENOMIC DNA]</scope>
    <source>
        <strain evidence="2 3">LAB813</strain>
    </source>
</reference>
<accession>A0AB37CPZ5</accession>
<feature type="domain" description="Protein CR006 P-loop" evidence="1">
    <location>
        <begin position="47"/>
        <end position="286"/>
    </location>
</feature>
<organism evidence="2 3">
    <name type="scientific">Streptococcus salivarius</name>
    <dbReference type="NCBI Taxonomy" id="1304"/>
    <lineage>
        <taxon>Bacteria</taxon>
        <taxon>Bacillati</taxon>
        <taxon>Bacillota</taxon>
        <taxon>Bacilli</taxon>
        <taxon>Lactobacillales</taxon>
        <taxon>Streptococcaceae</taxon>
        <taxon>Streptococcus</taxon>
    </lineage>
</organism>
<dbReference type="SUPFAM" id="SSF52540">
    <property type="entry name" value="P-loop containing nucleoside triphosphate hydrolases"/>
    <property type="match status" value="1"/>
</dbReference>
<evidence type="ECO:0000313" key="3">
    <source>
        <dbReference type="Proteomes" id="UP000322622"/>
    </source>
</evidence>
<dbReference type="Pfam" id="PF13166">
    <property type="entry name" value="AAA_13"/>
    <property type="match status" value="1"/>
</dbReference>
<dbReference type="AlphaFoldDB" id="A0AB37CPZ5"/>
<dbReference type="InterPro" id="IPR026866">
    <property type="entry name" value="CR006_AAA"/>
</dbReference>
<evidence type="ECO:0000259" key="1">
    <source>
        <dbReference type="Pfam" id="PF13166"/>
    </source>
</evidence>
<sequence>MSKIVYQNIGLEEHSGKVILSPRLIFDIIFSNNSASPLLVNDTGGRDSIDYVLSDGDKSALTFALYMALLKLEGAEEKLIFVDDPFSSLDSERRFMTIQYLVRISEEVGQLIVTSHDENFLEELQNELINNQFDRHGDILCMNIEKSSDTYSKLIKRESFDSKDSLVVTYDEFKEFLQIKGEITDKSVLRDITMKIRPFLERILKIKYPEFYVEGQTWLKNYLEFIKNSKTDKKYHDFQKLYPYLDDIKGILSYTRPFNHDDAKDSFTKLRFKQTKQMVEKALKLFMVI</sequence>
<dbReference type="EMBL" id="CP040804">
    <property type="protein sequence ID" value="QEM33153.1"/>
    <property type="molecule type" value="Genomic_DNA"/>
</dbReference>